<feature type="transmembrane region" description="Helical" evidence="1">
    <location>
        <begin position="32"/>
        <end position="53"/>
    </location>
</feature>
<evidence type="ECO:0000313" key="2">
    <source>
        <dbReference type="EMBL" id="MCQ6961819.1"/>
    </source>
</evidence>
<dbReference type="RefSeq" id="WP_256621508.1">
    <property type="nucleotide sequence ID" value="NZ_JTEO01000002.1"/>
</dbReference>
<name>A0AAE3KX12_9EURY</name>
<accession>A0AAE3KX12</accession>
<reference evidence="2 3" key="1">
    <citation type="journal article" date="2011" name="Appl. Environ. Microbiol.">
        <title>Methanogenic archaea isolated from Taiwan's Chelungpu fault.</title>
        <authorList>
            <person name="Wu S.Y."/>
            <person name="Lai M.C."/>
        </authorList>
    </citation>
    <scope>NUCLEOTIDE SEQUENCE [LARGE SCALE GENOMIC DNA]</scope>
    <source>
        <strain evidence="2 3">St545Mb</strain>
    </source>
</reference>
<organism evidence="2 3">
    <name type="scientific">Methanolobus chelungpuianus</name>
    <dbReference type="NCBI Taxonomy" id="502115"/>
    <lineage>
        <taxon>Archaea</taxon>
        <taxon>Methanobacteriati</taxon>
        <taxon>Methanobacteriota</taxon>
        <taxon>Stenosarchaea group</taxon>
        <taxon>Methanomicrobia</taxon>
        <taxon>Methanosarcinales</taxon>
        <taxon>Methanosarcinaceae</taxon>
        <taxon>Methanolobus</taxon>
    </lineage>
</organism>
<keyword evidence="3" id="KW-1185">Reference proteome</keyword>
<dbReference type="Proteomes" id="UP001206983">
    <property type="component" value="Unassembled WGS sequence"/>
</dbReference>
<keyword evidence="1" id="KW-1133">Transmembrane helix</keyword>
<proteinExistence type="predicted"/>
<dbReference type="EMBL" id="JTEO01000002">
    <property type="protein sequence ID" value="MCQ6961819.1"/>
    <property type="molecule type" value="Genomic_DNA"/>
</dbReference>
<evidence type="ECO:0000313" key="3">
    <source>
        <dbReference type="Proteomes" id="UP001206983"/>
    </source>
</evidence>
<comment type="caution">
    <text evidence="2">The sequence shown here is derived from an EMBL/GenBank/DDBJ whole genome shotgun (WGS) entry which is preliminary data.</text>
</comment>
<evidence type="ECO:0000256" key="1">
    <source>
        <dbReference type="SAM" id="Phobius"/>
    </source>
</evidence>
<keyword evidence="1" id="KW-0472">Membrane</keyword>
<dbReference type="AlphaFoldDB" id="A0AAE3KX12"/>
<keyword evidence="1" id="KW-0812">Transmembrane</keyword>
<gene>
    <name evidence="2" type="ORF">PV02_01065</name>
</gene>
<sequence length="309" mass="33997">MEYEDVIRIYEFKLVKKEYEKMDGKGLLNMRYASVAVTVAIVIMLVLSGPATAVQIRLNIDNNTPVQGEEITFTVTADITGMDRYVPMKDFSLLLYDNDGIVRSVVFAPNGTILSDSPGVTIDPISVPSSSDFGYGYGYGYDYGYGYGYNFGYGYGYAANNGAGGSARIYAYNVSMDTSSLDAGEYSARVMLNTGNGIKPDFSSVSVKFSILPEEPANNPSERLKDLQSYICSLEGVDTGTKNSLAANLNNAIIMIEKEDYEKSTQRLEKIIGSIQEQYLPRNRLSSEQAEYIVSELESIIELMQKGEG</sequence>
<protein>
    <submittedName>
        <fullName evidence="2">Uncharacterized protein</fullName>
    </submittedName>
</protein>